<dbReference type="EMBL" id="LYXU01000002">
    <property type="protein sequence ID" value="OBS23313.1"/>
    <property type="molecule type" value="Genomic_DNA"/>
</dbReference>
<proteinExistence type="predicted"/>
<keyword evidence="2" id="KW-1185">Reference proteome</keyword>
<name>A0A1B8AS25_FUSPO</name>
<evidence type="ECO:0000313" key="1">
    <source>
        <dbReference type="EMBL" id="OBS23313.1"/>
    </source>
</evidence>
<dbReference type="OMA" id="HIAFGDY"/>
<protein>
    <submittedName>
        <fullName evidence="1">Uncharacterized protein</fullName>
    </submittedName>
</protein>
<reference evidence="1 2" key="1">
    <citation type="submission" date="2016-06" db="EMBL/GenBank/DDBJ databases">
        <title>Living apart together: crosstalk between the core and supernumerary genomes in a fungal plant pathogen.</title>
        <authorList>
            <person name="Vanheule A."/>
            <person name="Audenaert K."/>
            <person name="Warris S."/>
            <person name="Van De Geest H."/>
            <person name="Schijlen E."/>
            <person name="Hofte M."/>
            <person name="De Saeger S."/>
            <person name="Haesaert G."/>
            <person name="Waalwijk C."/>
            <person name="Van Der Lee T."/>
        </authorList>
    </citation>
    <scope>NUCLEOTIDE SEQUENCE [LARGE SCALE GENOMIC DNA]</scope>
    <source>
        <strain evidence="1 2">2516</strain>
    </source>
</reference>
<dbReference type="AlphaFoldDB" id="A0A1B8AS25"/>
<organism evidence="1 2">
    <name type="scientific">Fusarium poae</name>
    <dbReference type="NCBI Taxonomy" id="36050"/>
    <lineage>
        <taxon>Eukaryota</taxon>
        <taxon>Fungi</taxon>
        <taxon>Dikarya</taxon>
        <taxon>Ascomycota</taxon>
        <taxon>Pezizomycotina</taxon>
        <taxon>Sordariomycetes</taxon>
        <taxon>Hypocreomycetidae</taxon>
        <taxon>Hypocreales</taxon>
        <taxon>Nectriaceae</taxon>
        <taxon>Fusarium</taxon>
    </lineage>
</organism>
<sequence length="240" mass="26450">MDTTYSITIKNRSQGPLSFLLFQSIPKPDQIPGSEVFSNVYQRAVNIAGNNEAKASFEISSEVFVIHGTSNRTEDGVVKVQTSDFREVKLGPGGSKIFLTTEDSNGRSAKFDKDDHSTEAQGAFTVVCDKTLPFPRNADNMYFGVGAKVPSTGEIVPVQTYRAMPQLTVHVFPKIKYYIAFGSYQPGSIVNLMTLARVLTVDFTGCKDHSATFTLDEDNFFIPDREVQASDITWSVGSLY</sequence>
<evidence type="ECO:0000313" key="2">
    <source>
        <dbReference type="Proteomes" id="UP000091967"/>
    </source>
</evidence>
<dbReference type="Proteomes" id="UP000091967">
    <property type="component" value="Unassembled WGS sequence"/>
</dbReference>
<accession>A0A1B8AS25</accession>
<gene>
    <name evidence="1" type="ORF">FPOA_03862</name>
</gene>
<comment type="caution">
    <text evidence="1">The sequence shown here is derived from an EMBL/GenBank/DDBJ whole genome shotgun (WGS) entry which is preliminary data.</text>
</comment>
<dbReference type="STRING" id="36050.A0A1B8AS25"/>